<reference evidence="8" key="1">
    <citation type="journal article" date="2020" name="Stud. Mycol.">
        <title>101 Dothideomycetes genomes: a test case for predicting lifestyles and emergence of pathogens.</title>
        <authorList>
            <person name="Haridas S."/>
            <person name="Albert R."/>
            <person name="Binder M."/>
            <person name="Bloem J."/>
            <person name="Labutti K."/>
            <person name="Salamov A."/>
            <person name="Andreopoulos B."/>
            <person name="Baker S."/>
            <person name="Barry K."/>
            <person name="Bills G."/>
            <person name="Bluhm B."/>
            <person name="Cannon C."/>
            <person name="Castanera R."/>
            <person name="Culley D."/>
            <person name="Daum C."/>
            <person name="Ezra D."/>
            <person name="Gonzalez J."/>
            <person name="Henrissat B."/>
            <person name="Kuo A."/>
            <person name="Liang C."/>
            <person name="Lipzen A."/>
            <person name="Lutzoni F."/>
            <person name="Magnuson J."/>
            <person name="Mondo S."/>
            <person name="Nolan M."/>
            <person name="Ohm R."/>
            <person name="Pangilinan J."/>
            <person name="Park H.-J."/>
            <person name="Ramirez L."/>
            <person name="Alfaro M."/>
            <person name="Sun H."/>
            <person name="Tritt A."/>
            <person name="Yoshinaga Y."/>
            <person name="Zwiers L.-H."/>
            <person name="Turgeon B."/>
            <person name="Goodwin S."/>
            <person name="Spatafora J."/>
            <person name="Crous P."/>
            <person name="Grigoriev I."/>
        </authorList>
    </citation>
    <scope>NUCLEOTIDE SEQUENCE</scope>
    <source>
        <strain evidence="8">CBS 675.92</strain>
    </source>
</reference>
<protein>
    <recommendedName>
        <fullName evidence="2">ubiquitinyl hydrolase 1</fullName>
        <ecNumber evidence="2">3.4.19.12</ecNumber>
    </recommendedName>
</protein>
<name>A0A6A5TFW9_9PLEO</name>
<evidence type="ECO:0000256" key="7">
    <source>
        <dbReference type="SAM" id="MobiDB-lite"/>
    </source>
</evidence>
<dbReference type="PANTHER" id="PTHR12931:SF15">
    <property type="entry name" value="UBIQUITIN THIOESTERASE OTUBAIN-LIKE"/>
    <property type="match status" value="1"/>
</dbReference>
<evidence type="ECO:0000313" key="9">
    <source>
        <dbReference type="Proteomes" id="UP000800035"/>
    </source>
</evidence>
<dbReference type="InterPro" id="IPR042468">
    <property type="entry name" value="Peptidase_C65_otubain_sub1"/>
</dbReference>
<keyword evidence="4" id="KW-0833">Ubl conjugation pathway</keyword>
<organism evidence="8 9">
    <name type="scientific">Byssothecium circinans</name>
    <dbReference type="NCBI Taxonomy" id="147558"/>
    <lineage>
        <taxon>Eukaryota</taxon>
        <taxon>Fungi</taxon>
        <taxon>Dikarya</taxon>
        <taxon>Ascomycota</taxon>
        <taxon>Pezizomycotina</taxon>
        <taxon>Dothideomycetes</taxon>
        <taxon>Pleosporomycetidae</taxon>
        <taxon>Pleosporales</taxon>
        <taxon>Massarineae</taxon>
        <taxon>Massarinaceae</taxon>
        <taxon>Byssothecium</taxon>
    </lineage>
</organism>
<evidence type="ECO:0000256" key="5">
    <source>
        <dbReference type="ARBA" id="ARBA00022801"/>
    </source>
</evidence>
<evidence type="ECO:0000256" key="2">
    <source>
        <dbReference type="ARBA" id="ARBA00012759"/>
    </source>
</evidence>
<dbReference type="GO" id="GO:0004843">
    <property type="term" value="F:cysteine-type deubiquitinase activity"/>
    <property type="evidence" value="ECO:0007669"/>
    <property type="project" value="UniProtKB-EC"/>
</dbReference>
<keyword evidence="6" id="KW-0788">Thiol protease</keyword>
<dbReference type="Gene3D" id="3.30.200.60">
    <property type="entry name" value="Peptidase C65 Otubain, subdomain 1"/>
    <property type="match status" value="1"/>
</dbReference>
<feature type="compositionally biased region" description="Basic residues" evidence="7">
    <location>
        <begin position="473"/>
        <end position="482"/>
    </location>
</feature>
<dbReference type="Pfam" id="PF10275">
    <property type="entry name" value="Peptidase_C65"/>
    <property type="match status" value="1"/>
</dbReference>
<dbReference type="EC" id="3.4.19.12" evidence="2"/>
<dbReference type="EMBL" id="ML977015">
    <property type="protein sequence ID" value="KAF1951713.1"/>
    <property type="molecule type" value="Genomic_DNA"/>
</dbReference>
<keyword evidence="9" id="KW-1185">Reference proteome</keyword>
<dbReference type="SUPFAM" id="SSF54001">
    <property type="entry name" value="Cysteine proteinases"/>
    <property type="match status" value="1"/>
</dbReference>
<dbReference type="InterPro" id="IPR038765">
    <property type="entry name" value="Papain-like_cys_pep_sf"/>
</dbReference>
<evidence type="ECO:0000313" key="8">
    <source>
        <dbReference type="EMBL" id="KAF1951713.1"/>
    </source>
</evidence>
<gene>
    <name evidence="8" type="ORF">CC80DRAFT_424044</name>
</gene>
<dbReference type="OrthoDB" id="18915at2759"/>
<dbReference type="GO" id="GO:0071108">
    <property type="term" value="P:protein K48-linked deubiquitination"/>
    <property type="evidence" value="ECO:0007669"/>
    <property type="project" value="TreeGrafter"/>
</dbReference>
<feature type="region of interest" description="Disordered" evidence="7">
    <location>
        <begin position="453"/>
        <end position="482"/>
    </location>
</feature>
<dbReference type="AlphaFoldDB" id="A0A6A5TFW9"/>
<evidence type="ECO:0000256" key="6">
    <source>
        <dbReference type="ARBA" id="ARBA00022807"/>
    </source>
</evidence>
<dbReference type="PANTHER" id="PTHR12931">
    <property type="entry name" value="UBIQUITIN THIOLESTERASE PROTEIN OTUB"/>
    <property type="match status" value="1"/>
</dbReference>
<accession>A0A6A5TFW9</accession>
<comment type="catalytic activity">
    <reaction evidence="1">
        <text>Thiol-dependent hydrolysis of ester, thioester, amide, peptide and isopeptide bonds formed by the C-terminal Gly of ubiquitin (a 76-residue protein attached to proteins as an intracellular targeting signal).</text>
        <dbReference type="EC" id="3.4.19.12"/>
    </reaction>
</comment>
<dbReference type="Proteomes" id="UP000800035">
    <property type="component" value="Unassembled WGS sequence"/>
</dbReference>
<keyword evidence="3" id="KW-0645">Protease</keyword>
<dbReference type="GO" id="GO:0043130">
    <property type="term" value="F:ubiquitin binding"/>
    <property type="evidence" value="ECO:0007669"/>
    <property type="project" value="TreeGrafter"/>
</dbReference>
<evidence type="ECO:0000256" key="1">
    <source>
        <dbReference type="ARBA" id="ARBA00000707"/>
    </source>
</evidence>
<sequence length="482" mass="53603">MPDSAYVLPDDLAQLQKLSNEFVPEATGPLVGERQSSAAITTEYANADPVYRAKTASLPAKYAYFRTCRGDGHCGWRAIAFTYLETLVREGNASKFDEEEARLISMNNLFTQVGINLELIIDFADELFDLLRKLAESVRARDGTADSQLLEAFNDVNTSLSIITYVKFITSVWIQTHPSDFQNFIPIDIKTFCSLNIEPAQCEIDYVAIAALNQALIKPAGFGLEIMYLDRSPGEEVNVNSFSQPTDHDGMLLPNGPTIRLLYRPGHYDILYKAEDFPPPPQQQPLQVNLANPFNDSFVPSESSVDIMAMIPGMYSTSFGHRWPSVPYEFDASPTPQAQVTPMQPFTPTPATAAPVHTSHEEYMPVHASHMAPHHASSNHHELHLEGQAVSLPIHSLPPPPVSLERAHQFERAHFTLGRGGPFRPSMYELEQMSVPSCQTSIFKNSHHNTAHFMNPDFQPEAWSPDTDYGSGHKGKHKPGAQ</sequence>
<proteinExistence type="predicted"/>
<dbReference type="InterPro" id="IPR042467">
    <property type="entry name" value="Peptidase_C65_otubain_sub2"/>
</dbReference>
<dbReference type="Gene3D" id="1.20.1300.20">
    <property type="entry name" value="Peptidase C65 Otubain, subdomain 2"/>
    <property type="match status" value="1"/>
</dbReference>
<evidence type="ECO:0000256" key="3">
    <source>
        <dbReference type="ARBA" id="ARBA00022670"/>
    </source>
</evidence>
<dbReference type="GO" id="GO:0006508">
    <property type="term" value="P:proteolysis"/>
    <property type="evidence" value="ECO:0007669"/>
    <property type="project" value="UniProtKB-KW"/>
</dbReference>
<dbReference type="GO" id="GO:0005634">
    <property type="term" value="C:nucleus"/>
    <property type="evidence" value="ECO:0007669"/>
    <property type="project" value="TreeGrafter"/>
</dbReference>
<keyword evidence="5" id="KW-0378">Hydrolase</keyword>
<evidence type="ECO:0000256" key="4">
    <source>
        <dbReference type="ARBA" id="ARBA00022786"/>
    </source>
</evidence>
<dbReference type="InterPro" id="IPR019400">
    <property type="entry name" value="Peptidase_C65_otubain"/>
</dbReference>
<dbReference type="CDD" id="cd22749">
    <property type="entry name" value="Otubain_C65"/>
    <property type="match status" value="1"/>
</dbReference>